<feature type="transmembrane region" description="Helical" evidence="8">
    <location>
        <begin position="482"/>
        <end position="502"/>
    </location>
</feature>
<keyword evidence="5 8" id="KW-0472">Membrane</keyword>
<dbReference type="ExpressionAtlas" id="A0A2K3D1U7">
    <property type="expression patterns" value="baseline"/>
</dbReference>
<feature type="transmembrane region" description="Helical" evidence="8">
    <location>
        <begin position="315"/>
        <end position="341"/>
    </location>
</feature>
<dbReference type="Gene3D" id="1.10.287.70">
    <property type="match status" value="1"/>
</dbReference>
<feature type="transmembrane region" description="Helical" evidence="8">
    <location>
        <begin position="276"/>
        <end position="294"/>
    </location>
</feature>
<keyword evidence="6" id="KW-0175">Coiled coil</keyword>
<gene>
    <name evidence="10" type="ORF">CHLRE_12g493050v5</name>
</gene>
<evidence type="ECO:0000256" key="2">
    <source>
        <dbReference type="ARBA" id="ARBA00022692"/>
    </source>
</evidence>
<proteinExistence type="predicted"/>
<accession>A0A2K3D1U7</accession>
<dbReference type="AlphaFoldDB" id="A0A2K3D1U7"/>
<dbReference type="Proteomes" id="UP000006906">
    <property type="component" value="Chromosome 12"/>
</dbReference>
<feature type="domain" description="Ion transport" evidence="9">
    <location>
        <begin position="320"/>
        <end position="516"/>
    </location>
</feature>
<dbReference type="InParanoid" id="A0A2K3D1U7"/>
<evidence type="ECO:0000256" key="3">
    <source>
        <dbReference type="ARBA" id="ARBA00022737"/>
    </source>
</evidence>
<evidence type="ECO:0000313" key="10">
    <source>
        <dbReference type="EMBL" id="PNW74516.1"/>
    </source>
</evidence>
<feature type="transmembrane region" description="Helical" evidence="8">
    <location>
        <begin position="451"/>
        <end position="470"/>
    </location>
</feature>
<feature type="region of interest" description="Disordered" evidence="7">
    <location>
        <begin position="143"/>
        <end position="174"/>
    </location>
</feature>
<feature type="transmembrane region" description="Helical" evidence="8">
    <location>
        <begin position="377"/>
        <end position="397"/>
    </location>
</feature>
<dbReference type="Pfam" id="PF00520">
    <property type="entry name" value="Ion_trans"/>
    <property type="match status" value="1"/>
</dbReference>
<evidence type="ECO:0000313" key="11">
    <source>
        <dbReference type="Proteomes" id="UP000006906"/>
    </source>
</evidence>
<dbReference type="InterPro" id="IPR024862">
    <property type="entry name" value="TRPV"/>
</dbReference>
<dbReference type="STRING" id="3055.A0A2K3D1U7"/>
<evidence type="ECO:0000256" key="6">
    <source>
        <dbReference type="SAM" id="Coils"/>
    </source>
</evidence>
<dbReference type="InterPro" id="IPR005821">
    <property type="entry name" value="Ion_trans_dom"/>
</dbReference>
<dbReference type="PANTHER" id="PTHR10582:SF2">
    <property type="entry name" value="INACTIVE"/>
    <property type="match status" value="1"/>
</dbReference>
<protein>
    <recommendedName>
        <fullName evidence="9">Ion transport domain-containing protein</fullName>
    </recommendedName>
</protein>
<keyword evidence="2 8" id="KW-0812">Transmembrane</keyword>
<dbReference type="RefSeq" id="XP_042917957.1">
    <property type="nucleotide sequence ID" value="XM_043067950.1"/>
</dbReference>
<comment type="subcellular location">
    <subcellularLocation>
        <location evidence="1">Membrane</location>
        <topology evidence="1">Multi-pass membrane protein</topology>
    </subcellularLocation>
</comment>
<evidence type="ECO:0000256" key="8">
    <source>
        <dbReference type="SAM" id="Phobius"/>
    </source>
</evidence>
<dbReference type="GO" id="GO:0005216">
    <property type="term" value="F:monoatomic ion channel activity"/>
    <property type="evidence" value="ECO:0000318"/>
    <property type="project" value="GO_Central"/>
</dbReference>
<dbReference type="GO" id="GO:0098703">
    <property type="term" value="P:calcium ion import across plasma membrane"/>
    <property type="evidence" value="ECO:0000318"/>
    <property type="project" value="GO_Central"/>
</dbReference>
<dbReference type="GO" id="GO:0005886">
    <property type="term" value="C:plasma membrane"/>
    <property type="evidence" value="ECO:0000318"/>
    <property type="project" value="GO_Central"/>
</dbReference>
<feature type="coiled-coil region" evidence="6">
    <location>
        <begin position="642"/>
        <end position="669"/>
    </location>
</feature>
<dbReference type="KEGG" id="cre:CHLRE_12g493050v5"/>
<dbReference type="Gramene" id="PNW74516">
    <property type="protein sequence ID" value="PNW74516"/>
    <property type="gene ID" value="CHLRE_12g493050v5"/>
</dbReference>
<keyword evidence="3" id="KW-0677">Repeat</keyword>
<keyword evidence="4 8" id="KW-1133">Transmembrane helix</keyword>
<dbReference type="OrthoDB" id="536985at2759"/>
<evidence type="ECO:0000256" key="1">
    <source>
        <dbReference type="ARBA" id="ARBA00004141"/>
    </source>
</evidence>
<dbReference type="PANTHER" id="PTHR10582">
    <property type="entry name" value="TRANSIENT RECEPTOR POTENTIAL ION CHANNEL PROTEIN"/>
    <property type="match status" value="1"/>
</dbReference>
<evidence type="ECO:0000259" key="9">
    <source>
        <dbReference type="Pfam" id="PF00520"/>
    </source>
</evidence>
<feature type="compositionally biased region" description="Gly residues" evidence="7">
    <location>
        <begin position="596"/>
        <end position="608"/>
    </location>
</feature>
<sequence length="692" mass="73316">MSENEPLLQAFWSEVDSNEISSDTFACATAEQLQQLYPNQLLQFLKHHGVKKLGSARVPASELQRLGLGPRSRTLMLTRGSDTLTLDWKADWGVTPLPEEGSDTGAETDHGNDAVRRALSGSATGAAAHTAPPAVVVAVPHTGPAQHQHPQRHSRDDQEAGPSRGSGDASSRGKSLWGQLRAMQACGHLAGQGSCAHHDAQPRPPALPPPPTVVLEAYVVAVRDAAAAGERGILRPVLRRWQLGSCSAGAFGLPAVQAIVSYKWGKFAGALLAKQLAAYGLWLGAFTGFMLLFTSDDAAVTDFELLSTWQGRAACVCEALALLGMLPFLLGEVALLWAYGLWNWLSAWNLLDATTYGLQITITVLHLGVFTDGPWRLTLAVAVQAVLLAVRLTYFSRVFRSTTFDFMGALQAVAREVGSYLGVLLLLMCGFAAAFYTVFRDDQATEGAFNSLPVSFITMINYAISGASYYMHNFLSSNSPAVAIGLIMVYQVLVSMILMGLLTGIMTNALSRAQLQEAVTTILKRAQVIDELEAVLPFTLLALTAVRRRGPGAVHTLPYIHVLRVDPHSRDEEGADVWPAAAAQLGVVGPGVAAGGGDASVGGGGGSVRGSSPPRPREPNDALPRPVSSAASLGVAGADGAVERLEGQVRVLEGQLAEVRGALQQLLELNSGMRDMLMRAGQAQGQAQGQGV</sequence>
<dbReference type="GeneID" id="5726124"/>
<dbReference type="EMBL" id="CM008973">
    <property type="protein sequence ID" value="PNW74516.1"/>
    <property type="molecule type" value="Genomic_DNA"/>
</dbReference>
<organism evidence="10 11">
    <name type="scientific">Chlamydomonas reinhardtii</name>
    <name type="common">Chlamydomonas smithii</name>
    <dbReference type="NCBI Taxonomy" id="3055"/>
    <lineage>
        <taxon>Eukaryota</taxon>
        <taxon>Viridiplantae</taxon>
        <taxon>Chlorophyta</taxon>
        <taxon>core chlorophytes</taxon>
        <taxon>Chlorophyceae</taxon>
        <taxon>CS clade</taxon>
        <taxon>Chlamydomonadales</taxon>
        <taxon>Chlamydomonadaceae</taxon>
        <taxon>Chlamydomonas</taxon>
    </lineage>
</organism>
<evidence type="ECO:0000256" key="4">
    <source>
        <dbReference type="ARBA" id="ARBA00022989"/>
    </source>
</evidence>
<reference evidence="10 11" key="1">
    <citation type="journal article" date="2007" name="Science">
        <title>The Chlamydomonas genome reveals the evolution of key animal and plant functions.</title>
        <authorList>
            <person name="Merchant S.S."/>
            <person name="Prochnik S.E."/>
            <person name="Vallon O."/>
            <person name="Harris E.H."/>
            <person name="Karpowicz S.J."/>
            <person name="Witman G.B."/>
            <person name="Terry A."/>
            <person name="Salamov A."/>
            <person name="Fritz-Laylin L.K."/>
            <person name="Marechal-Drouard L."/>
            <person name="Marshall W.F."/>
            <person name="Qu L.H."/>
            <person name="Nelson D.R."/>
            <person name="Sanderfoot A.A."/>
            <person name="Spalding M.H."/>
            <person name="Kapitonov V.V."/>
            <person name="Ren Q."/>
            <person name="Ferris P."/>
            <person name="Lindquist E."/>
            <person name="Shapiro H."/>
            <person name="Lucas S.M."/>
            <person name="Grimwood J."/>
            <person name="Schmutz J."/>
            <person name="Cardol P."/>
            <person name="Cerutti H."/>
            <person name="Chanfreau G."/>
            <person name="Chen C.L."/>
            <person name="Cognat V."/>
            <person name="Croft M.T."/>
            <person name="Dent R."/>
            <person name="Dutcher S."/>
            <person name="Fernandez E."/>
            <person name="Fukuzawa H."/>
            <person name="Gonzalez-Ballester D."/>
            <person name="Gonzalez-Halphen D."/>
            <person name="Hallmann A."/>
            <person name="Hanikenne M."/>
            <person name="Hippler M."/>
            <person name="Inwood W."/>
            <person name="Jabbari K."/>
            <person name="Kalanon M."/>
            <person name="Kuras R."/>
            <person name="Lefebvre P.A."/>
            <person name="Lemaire S.D."/>
            <person name="Lobanov A.V."/>
            <person name="Lohr M."/>
            <person name="Manuell A."/>
            <person name="Meier I."/>
            <person name="Mets L."/>
            <person name="Mittag M."/>
            <person name="Mittelmeier T."/>
            <person name="Moroney J.V."/>
            <person name="Moseley J."/>
            <person name="Napoli C."/>
            <person name="Nedelcu A.M."/>
            <person name="Niyogi K."/>
            <person name="Novoselov S.V."/>
            <person name="Paulsen I.T."/>
            <person name="Pazour G."/>
            <person name="Purton S."/>
            <person name="Ral J.P."/>
            <person name="Riano-Pachon D.M."/>
            <person name="Riekhof W."/>
            <person name="Rymarquis L."/>
            <person name="Schroda M."/>
            <person name="Stern D."/>
            <person name="Umen J."/>
            <person name="Willows R."/>
            <person name="Wilson N."/>
            <person name="Zimmer S.L."/>
            <person name="Allmer J."/>
            <person name="Balk J."/>
            <person name="Bisova K."/>
            <person name="Chen C.J."/>
            <person name="Elias M."/>
            <person name="Gendler K."/>
            <person name="Hauser C."/>
            <person name="Lamb M.R."/>
            <person name="Ledford H."/>
            <person name="Long J.C."/>
            <person name="Minagawa J."/>
            <person name="Page M.D."/>
            <person name="Pan J."/>
            <person name="Pootakham W."/>
            <person name="Roje S."/>
            <person name="Rose A."/>
            <person name="Stahlberg E."/>
            <person name="Terauchi A.M."/>
            <person name="Yang P."/>
            <person name="Ball S."/>
            <person name="Bowler C."/>
            <person name="Dieckmann C.L."/>
            <person name="Gladyshev V.N."/>
            <person name="Green P."/>
            <person name="Jorgensen R."/>
            <person name="Mayfield S."/>
            <person name="Mueller-Roeber B."/>
            <person name="Rajamani S."/>
            <person name="Sayre R.T."/>
            <person name="Brokstein P."/>
            <person name="Dubchak I."/>
            <person name="Goodstein D."/>
            <person name="Hornick L."/>
            <person name="Huang Y.W."/>
            <person name="Jhaveri J."/>
            <person name="Luo Y."/>
            <person name="Martinez D."/>
            <person name="Ngau W.C."/>
            <person name="Otillar B."/>
            <person name="Poliakov A."/>
            <person name="Porter A."/>
            <person name="Szajkowski L."/>
            <person name="Werner G."/>
            <person name="Zhou K."/>
            <person name="Grigoriev I.V."/>
            <person name="Rokhsar D.S."/>
            <person name="Grossman A.R."/>
        </authorList>
    </citation>
    <scope>NUCLEOTIDE SEQUENCE [LARGE SCALE GENOMIC DNA]</scope>
    <source>
        <strain evidence="11">CC-503</strain>
    </source>
</reference>
<feature type="region of interest" description="Disordered" evidence="7">
    <location>
        <begin position="596"/>
        <end position="630"/>
    </location>
</feature>
<feature type="transmembrane region" description="Helical" evidence="8">
    <location>
        <begin position="417"/>
        <end position="439"/>
    </location>
</feature>
<evidence type="ECO:0000256" key="5">
    <source>
        <dbReference type="ARBA" id="ARBA00023136"/>
    </source>
</evidence>
<name>A0A2K3D1U7_CHLRE</name>
<evidence type="ECO:0000256" key="7">
    <source>
        <dbReference type="SAM" id="MobiDB-lite"/>
    </source>
</evidence>
<keyword evidence="11" id="KW-1185">Reference proteome</keyword>